<proteinExistence type="predicted"/>
<organism evidence="1 2">
    <name type="scientific">Pectinatus haikarae</name>
    <dbReference type="NCBI Taxonomy" id="349096"/>
    <lineage>
        <taxon>Bacteria</taxon>
        <taxon>Bacillati</taxon>
        <taxon>Bacillota</taxon>
        <taxon>Negativicutes</taxon>
        <taxon>Selenomonadales</taxon>
        <taxon>Selenomonadaceae</taxon>
        <taxon>Pectinatus</taxon>
    </lineage>
</organism>
<dbReference type="InterPro" id="IPR004716">
    <property type="entry name" value="PTS_IIA_glucitol/sorbitol-sp"/>
</dbReference>
<dbReference type="PANTHER" id="PTHR40398">
    <property type="entry name" value="PTS SYSTEM GLUCITOL/SORBITOL-SPECIFIC EIIA COMPONENT"/>
    <property type="match status" value="1"/>
</dbReference>
<dbReference type="InterPro" id="IPR036665">
    <property type="entry name" value="PTS_IIA_glucitol/sorbitol_sf"/>
</dbReference>
<dbReference type="RefSeq" id="WP_196604142.1">
    <property type="nucleotide sequence ID" value="NZ_CP116940.1"/>
</dbReference>
<keyword evidence="2" id="KW-1185">Reference proteome</keyword>
<evidence type="ECO:0000313" key="1">
    <source>
        <dbReference type="EMBL" id="MDQ0203312.1"/>
    </source>
</evidence>
<accession>A0ABT9Y655</accession>
<dbReference type="Pfam" id="PF03829">
    <property type="entry name" value="PTSIIA_gutA"/>
    <property type="match status" value="1"/>
</dbReference>
<name>A0ABT9Y655_9FIRM</name>
<dbReference type="SUPFAM" id="SSF141530">
    <property type="entry name" value="PTSIIA/GutA-like"/>
    <property type="match status" value="1"/>
</dbReference>
<dbReference type="Proteomes" id="UP001239167">
    <property type="component" value="Unassembled WGS sequence"/>
</dbReference>
<dbReference type="EMBL" id="JAUSUE010000005">
    <property type="protein sequence ID" value="MDQ0203312.1"/>
    <property type="molecule type" value="Genomic_DNA"/>
</dbReference>
<sequence length="116" mass="12503">MKYAFDIVSVGENVSSLLKTSKCITIVNDGCSEGLAAMSIVHTKGKLAENIEAGDTLEWGALKFRIVDIGSDVNKNLADIGHCTILFNKKASLPGQMSVEGAYFPSFNRGETVKIY</sequence>
<dbReference type="Gene3D" id="2.40.33.40">
    <property type="entry name" value="Phosphotransferase system, glucitol/sorbitol-specific IIA component"/>
    <property type="match status" value="1"/>
</dbReference>
<protein>
    <submittedName>
        <fullName evidence="1">PTS system glucitol/sorbitol-specific IIA component</fullName>
    </submittedName>
</protein>
<evidence type="ECO:0000313" key="2">
    <source>
        <dbReference type="Proteomes" id="UP001239167"/>
    </source>
</evidence>
<comment type="caution">
    <text evidence="1">The sequence shown here is derived from an EMBL/GenBank/DDBJ whole genome shotgun (WGS) entry which is preliminary data.</text>
</comment>
<gene>
    <name evidence="1" type="ORF">J2S01_001028</name>
</gene>
<reference evidence="1 2" key="1">
    <citation type="submission" date="2023-07" db="EMBL/GenBank/DDBJ databases">
        <title>Genomic Encyclopedia of Type Strains, Phase IV (KMG-IV): sequencing the most valuable type-strain genomes for metagenomic binning, comparative biology and taxonomic classification.</title>
        <authorList>
            <person name="Goeker M."/>
        </authorList>
    </citation>
    <scope>NUCLEOTIDE SEQUENCE [LARGE SCALE GENOMIC DNA]</scope>
    <source>
        <strain evidence="1 2">DSM 16980</strain>
    </source>
</reference>
<dbReference type="PANTHER" id="PTHR40398:SF1">
    <property type="entry name" value="PTS SYSTEM GLUCITOL_SORBITOL-SPECIFIC EIIA COMPONENT"/>
    <property type="match status" value="1"/>
</dbReference>